<organism evidence="3 4">
    <name type="scientific">Phrynocephalus forsythii</name>
    <dbReference type="NCBI Taxonomy" id="171643"/>
    <lineage>
        <taxon>Eukaryota</taxon>
        <taxon>Metazoa</taxon>
        <taxon>Chordata</taxon>
        <taxon>Craniata</taxon>
        <taxon>Vertebrata</taxon>
        <taxon>Euteleostomi</taxon>
        <taxon>Lepidosauria</taxon>
        <taxon>Squamata</taxon>
        <taxon>Bifurcata</taxon>
        <taxon>Unidentata</taxon>
        <taxon>Episquamata</taxon>
        <taxon>Toxicofera</taxon>
        <taxon>Iguania</taxon>
        <taxon>Acrodonta</taxon>
        <taxon>Agamidae</taxon>
        <taxon>Agaminae</taxon>
        <taxon>Phrynocephalus</taxon>
    </lineage>
</organism>
<keyword evidence="2" id="KW-0812">Transmembrane</keyword>
<evidence type="ECO:0000256" key="1">
    <source>
        <dbReference type="SAM" id="MobiDB-lite"/>
    </source>
</evidence>
<comment type="caution">
    <text evidence="3">The sequence shown here is derived from an EMBL/GenBank/DDBJ whole genome shotgun (WGS) entry which is preliminary data.</text>
</comment>
<dbReference type="AlphaFoldDB" id="A0A9Q0XRM5"/>
<protein>
    <submittedName>
        <fullName evidence="3">Uncharacterized protein</fullName>
    </submittedName>
</protein>
<feature type="region of interest" description="Disordered" evidence="1">
    <location>
        <begin position="83"/>
        <end position="141"/>
    </location>
</feature>
<sequence length="141" mass="14926">MCNISQAPARRKQASSCASPRQLEGCYGDPGWLLLLLLLLLAALFVAFRSRHKGKGKTGPRVGERGAPAELLSCGGVGSLGHRVFVPSRPSPRDESTGKVIRLEQIRRTGEAKTTEPSGPGKEKKKGEGGDGVGKRRPAGL</sequence>
<feature type="compositionally biased region" description="Basic and acidic residues" evidence="1">
    <location>
        <begin position="91"/>
        <end position="114"/>
    </location>
</feature>
<keyword evidence="4" id="KW-1185">Reference proteome</keyword>
<proteinExistence type="predicted"/>
<name>A0A9Q0XRM5_9SAUR</name>
<feature type="non-terminal residue" evidence="3">
    <location>
        <position position="141"/>
    </location>
</feature>
<dbReference type="EMBL" id="JAPFRF010000008">
    <property type="protein sequence ID" value="KAJ7324097.1"/>
    <property type="molecule type" value="Genomic_DNA"/>
</dbReference>
<reference evidence="3" key="1">
    <citation type="journal article" date="2023" name="DNA Res.">
        <title>Chromosome-level genome assembly of Phrynocephalus forsythii using third-generation DNA sequencing and Hi-C analysis.</title>
        <authorList>
            <person name="Qi Y."/>
            <person name="Zhao W."/>
            <person name="Zhao Y."/>
            <person name="Niu C."/>
            <person name="Cao S."/>
            <person name="Zhang Y."/>
        </authorList>
    </citation>
    <scope>NUCLEOTIDE SEQUENCE</scope>
    <source>
        <tissue evidence="3">Muscle</tissue>
    </source>
</reference>
<evidence type="ECO:0000313" key="4">
    <source>
        <dbReference type="Proteomes" id="UP001142489"/>
    </source>
</evidence>
<evidence type="ECO:0000256" key="2">
    <source>
        <dbReference type="SAM" id="Phobius"/>
    </source>
</evidence>
<feature type="transmembrane region" description="Helical" evidence="2">
    <location>
        <begin position="31"/>
        <end position="48"/>
    </location>
</feature>
<gene>
    <name evidence="3" type="ORF">JRQ81_017117</name>
</gene>
<dbReference type="Proteomes" id="UP001142489">
    <property type="component" value="Unassembled WGS sequence"/>
</dbReference>
<evidence type="ECO:0000313" key="3">
    <source>
        <dbReference type="EMBL" id="KAJ7324097.1"/>
    </source>
</evidence>
<accession>A0A9Q0XRM5</accession>
<keyword evidence="2" id="KW-0472">Membrane</keyword>
<keyword evidence="2" id="KW-1133">Transmembrane helix</keyword>